<keyword evidence="1" id="KW-0808">Transferase</keyword>
<dbReference type="Pfam" id="PF13508">
    <property type="entry name" value="Acetyltransf_7"/>
    <property type="match status" value="1"/>
</dbReference>
<dbReference type="RefSeq" id="WP_075062249.1">
    <property type="nucleotide sequence ID" value="NZ_LGCL01000019.1"/>
</dbReference>
<keyword evidence="5" id="KW-1185">Reference proteome</keyword>
<gene>
    <name evidence="4" type="ORF">ADN00_06895</name>
</gene>
<dbReference type="GO" id="GO:0016747">
    <property type="term" value="F:acyltransferase activity, transferring groups other than amino-acyl groups"/>
    <property type="evidence" value="ECO:0007669"/>
    <property type="project" value="InterPro"/>
</dbReference>
<reference evidence="4 5" key="1">
    <citation type="submission" date="2015-07" db="EMBL/GenBank/DDBJ databases">
        <title>Genome sequence of Ornatilinea apprima DSM 23815.</title>
        <authorList>
            <person name="Hemp J."/>
            <person name="Ward L.M."/>
            <person name="Pace L.A."/>
            <person name="Fischer W.W."/>
        </authorList>
    </citation>
    <scope>NUCLEOTIDE SEQUENCE [LARGE SCALE GENOMIC DNA]</scope>
    <source>
        <strain evidence="4 5">P3M-1</strain>
    </source>
</reference>
<evidence type="ECO:0000256" key="2">
    <source>
        <dbReference type="ARBA" id="ARBA00023315"/>
    </source>
</evidence>
<dbReference type="SUPFAM" id="SSF55729">
    <property type="entry name" value="Acyl-CoA N-acyltransferases (Nat)"/>
    <property type="match status" value="2"/>
</dbReference>
<accession>A0A0P6XXT8</accession>
<evidence type="ECO:0000313" key="5">
    <source>
        <dbReference type="Proteomes" id="UP000050417"/>
    </source>
</evidence>
<dbReference type="PROSITE" id="PS51186">
    <property type="entry name" value="GNAT"/>
    <property type="match status" value="2"/>
</dbReference>
<proteinExistence type="predicted"/>
<name>A0A0P6XXT8_9CHLR</name>
<evidence type="ECO:0000313" key="4">
    <source>
        <dbReference type="EMBL" id="KPL78209.1"/>
    </source>
</evidence>
<comment type="caution">
    <text evidence="4">The sequence shown here is derived from an EMBL/GenBank/DDBJ whole genome shotgun (WGS) entry which is preliminary data.</text>
</comment>
<dbReference type="PANTHER" id="PTHR43877">
    <property type="entry name" value="AMINOALKYLPHOSPHONATE N-ACETYLTRANSFERASE-RELATED-RELATED"/>
    <property type="match status" value="1"/>
</dbReference>
<protein>
    <recommendedName>
        <fullName evidence="3">N-acetyltransferase domain-containing protein</fullName>
    </recommendedName>
</protein>
<dbReference type="Gene3D" id="3.40.630.30">
    <property type="match status" value="1"/>
</dbReference>
<feature type="domain" description="N-acetyltransferase" evidence="3">
    <location>
        <begin position="11"/>
        <end position="173"/>
    </location>
</feature>
<sequence>METWKTNKDGLVFRSYTGEADLPELVSVFNASSQADKADWVTNLVEMSKEYQPGEHFDPQRDSVLVERDGRLVAFGEVRHYYQQESGSWQHRVDGLVRPDWRGHGIGSALLEQLRGVCAGLAESGQSEVGHRLHTYAWGTQTARLAFLEAAGFSPVEFMYSMTRTNLNEITITDLPEGLQTRAVLRSDARDLWNLFNEAFLDHPGFFRQNEADFLEWESSSYFDPELCVAAWEGERMVGMVINHIDAVENREMRRERGYLMRIATLREWRKRGVARALIGHSLKLLNQKGCNEAALRVNVRNPTGALHLYESLGFVVTSQLKIMEMDLKAGLP</sequence>
<dbReference type="Proteomes" id="UP000050417">
    <property type="component" value="Unassembled WGS sequence"/>
</dbReference>
<dbReference type="CDD" id="cd04301">
    <property type="entry name" value="NAT_SF"/>
    <property type="match status" value="2"/>
</dbReference>
<evidence type="ECO:0000256" key="1">
    <source>
        <dbReference type="ARBA" id="ARBA00022679"/>
    </source>
</evidence>
<feature type="domain" description="N-acetyltransferase" evidence="3">
    <location>
        <begin position="179"/>
        <end position="333"/>
    </location>
</feature>
<keyword evidence="2" id="KW-0012">Acyltransferase</keyword>
<dbReference type="InterPro" id="IPR000182">
    <property type="entry name" value="GNAT_dom"/>
</dbReference>
<dbReference type="EMBL" id="LGCL01000019">
    <property type="protein sequence ID" value="KPL78209.1"/>
    <property type="molecule type" value="Genomic_DNA"/>
</dbReference>
<dbReference type="STRING" id="1134406.ADN00_06895"/>
<dbReference type="AlphaFoldDB" id="A0A0P6XXT8"/>
<dbReference type="Pfam" id="PF00583">
    <property type="entry name" value="Acetyltransf_1"/>
    <property type="match status" value="1"/>
</dbReference>
<dbReference type="InterPro" id="IPR016181">
    <property type="entry name" value="Acyl_CoA_acyltransferase"/>
</dbReference>
<dbReference type="InterPro" id="IPR050832">
    <property type="entry name" value="Bact_Acetyltransf"/>
</dbReference>
<dbReference type="OrthoDB" id="9799092at2"/>
<evidence type="ECO:0000259" key="3">
    <source>
        <dbReference type="PROSITE" id="PS51186"/>
    </source>
</evidence>
<organism evidence="4 5">
    <name type="scientific">Ornatilinea apprima</name>
    <dbReference type="NCBI Taxonomy" id="1134406"/>
    <lineage>
        <taxon>Bacteria</taxon>
        <taxon>Bacillati</taxon>
        <taxon>Chloroflexota</taxon>
        <taxon>Anaerolineae</taxon>
        <taxon>Anaerolineales</taxon>
        <taxon>Anaerolineaceae</taxon>
        <taxon>Ornatilinea</taxon>
    </lineage>
</organism>